<organism evidence="4 5">
    <name type="scientific">Paractinoplanes ovalisporus</name>
    <dbReference type="NCBI Taxonomy" id="2810368"/>
    <lineage>
        <taxon>Bacteria</taxon>
        <taxon>Bacillati</taxon>
        <taxon>Actinomycetota</taxon>
        <taxon>Actinomycetes</taxon>
        <taxon>Micromonosporales</taxon>
        <taxon>Micromonosporaceae</taxon>
        <taxon>Paractinoplanes</taxon>
    </lineage>
</organism>
<evidence type="ECO:0000259" key="3">
    <source>
        <dbReference type="SMART" id="SM00062"/>
    </source>
</evidence>
<comment type="caution">
    <text evidence="4">The sequence shown here is derived from an EMBL/GenBank/DDBJ whole genome shotgun (WGS) entry which is preliminary data.</text>
</comment>
<feature type="signal peptide" evidence="2">
    <location>
        <begin position="1"/>
        <end position="18"/>
    </location>
</feature>
<protein>
    <submittedName>
        <fullName evidence="4">ABC transporter substrate-binding protein</fullName>
    </submittedName>
</protein>
<sequence>MKRALLAVALVAVTAGCAAPGATGTTATGDAGIAVDQTLHASLPDAIRARGTIRFMTDASYAPMEQFAADGRTIIGFSPDLASAIGSVLGVRAEMVQGDFHTALDDMAAGEYDGVLSSMNDTPERRRKADFVDYFSAGTAIIVQRGNPKGVTGFRALCGLVVATERGTVQADLLKRSQRACGDNPMTIKLYKTNADALVELRTGRAGAVLNDFPPAAYLATDTRTKAYYQLASTTQYEPGLFGIAFAKGDPALRDAVQAAFDRLVRTGVYTELLQRWGISDGAIASGTAYTDS</sequence>
<dbReference type="Pfam" id="PF00497">
    <property type="entry name" value="SBP_bac_3"/>
    <property type="match status" value="1"/>
</dbReference>
<dbReference type="EMBL" id="JAENHP010000006">
    <property type="protein sequence ID" value="MBM2618236.1"/>
    <property type="molecule type" value="Genomic_DNA"/>
</dbReference>
<dbReference type="Proteomes" id="UP000632138">
    <property type="component" value="Unassembled WGS sequence"/>
</dbReference>
<proteinExistence type="predicted"/>
<feature type="domain" description="Solute-binding protein family 3/N-terminal" evidence="3">
    <location>
        <begin position="52"/>
        <end position="281"/>
    </location>
</feature>
<keyword evidence="1 2" id="KW-0732">Signal</keyword>
<reference evidence="4 5" key="1">
    <citation type="submission" date="2021-01" db="EMBL/GenBank/DDBJ databases">
        <title>Actinoplanes sp. nov. LDG1-06 isolated from lichen.</title>
        <authorList>
            <person name="Saeng-In P."/>
            <person name="Phongsopitanun W."/>
            <person name="Kanchanasin P."/>
            <person name="Yuki M."/>
            <person name="Kudo T."/>
            <person name="Ohkuma M."/>
            <person name="Tanasupawat S."/>
        </authorList>
    </citation>
    <scope>NUCLEOTIDE SEQUENCE [LARGE SCALE GENOMIC DNA]</scope>
    <source>
        <strain evidence="4 5">LDG1-06</strain>
    </source>
</reference>
<dbReference type="PANTHER" id="PTHR35936:SF17">
    <property type="entry name" value="ARGININE-BINDING EXTRACELLULAR PROTEIN ARTP"/>
    <property type="match status" value="1"/>
</dbReference>
<name>A0ABS2AEH7_9ACTN</name>
<evidence type="ECO:0000256" key="1">
    <source>
        <dbReference type="ARBA" id="ARBA00022729"/>
    </source>
</evidence>
<evidence type="ECO:0000256" key="2">
    <source>
        <dbReference type="SAM" id="SignalP"/>
    </source>
</evidence>
<accession>A0ABS2AEH7</accession>
<dbReference type="CDD" id="cd01004">
    <property type="entry name" value="PBP2_MidA_like"/>
    <property type="match status" value="1"/>
</dbReference>
<keyword evidence="5" id="KW-1185">Reference proteome</keyword>
<dbReference type="PANTHER" id="PTHR35936">
    <property type="entry name" value="MEMBRANE-BOUND LYTIC MUREIN TRANSGLYCOSYLASE F"/>
    <property type="match status" value="1"/>
</dbReference>
<dbReference type="InterPro" id="IPR001638">
    <property type="entry name" value="Solute-binding_3/MltF_N"/>
</dbReference>
<dbReference type="PROSITE" id="PS51257">
    <property type="entry name" value="PROKAR_LIPOPROTEIN"/>
    <property type="match status" value="1"/>
</dbReference>
<dbReference type="SMART" id="SM00062">
    <property type="entry name" value="PBPb"/>
    <property type="match status" value="1"/>
</dbReference>
<gene>
    <name evidence="4" type="ORF">JIG36_22000</name>
</gene>
<evidence type="ECO:0000313" key="4">
    <source>
        <dbReference type="EMBL" id="MBM2618236.1"/>
    </source>
</evidence>
<dbReference type="Gene3D" id="3.40.190.10">
    <property type="entry name" value="Periplasmic binding protein-like II"/>
    <property type="match status" value="2"/>
</dbReference>
<dbReference type="RefSeq" id="WP_203378213.1">
    <property type="nucleotide sequence ID" value="NZ_JAENHP010000006.1"/>
</dbReference>
<feature type="chain" id="PRO_5047132214" evidence="2">
    <location>
        <begin position="19"/>
        <end position="293"/>
    </location>
</feature>
<dbReference type="SUPFAM" id="SSF53850">
    <property type="entry name" value="Periplasmic binding protein-like II"/>
    <property type="match status" value="1"/>
</dbReference>
<evidence type="ECO:0000313" key="5">
    <source>
        <dbReference type="Proteomes" id="UP000632138"/>
    </source>
</evidence>